<dbReference type="InterPro" id="IPR000917">
    <property type="entry name" value="Sulfatase_N"/>
</dbReference>
<evidence type="ECO:0000256" key="3">
    <source>
        <dbReference type="ARBA" id="ARBA00022801"/>
    </source>
</evidence>
<name>A0A923H8L7_9FLAO</name>
<proteinExistence type="inferred from homology"/>
<dbReference type="AlphaFoldDB" id="A0A923H8L7"/>
<protein>
    <submittedName>
        <fullName evidence="6">Sulfatase-like hydrolase/transferase</fullName>
    </submittedName>
</protein>
<dbReference type="PROSITE" id="PS00149">
    <property type="entry name" value="SULFATASE_2"/>
    <property type="match status" value="1"/>
</dbReference>
<reference evidence="6" key="1">
    <citation type="submission" date="2020-08" db="EMBL/GenBank/DDBJ databases">
        <title>Hyunsoonleella sp. strain SJ7 genome sequencing and assembly.</title>
        <authorList>
            <person name="Kim I."/>
        </authorList>
    </citation>
    <scope>NUCLEOTIDE SEQUENCE</scope>
    <source>
        <strain evidence="6">SJ7</strain>
    </source>
</reference>
<dbReference type="PANTHER" id="PTHR42693">
    <property type="entry name" value="ARYLSULFATASE FAMILY MEMBER"/>
    <property type="match status" value="1"/>
</dbReference>
<evidence type="ECO:0000256" key="4">
    <source>
        <dbReference type="ARBA" id="ARBA00022837"/>
    </source>
</evidence>
<keyword evidence="2" id="KW-0479">Metal-binding</keyword>
<dbReference type="InterPro" id="IPR017850">
    <property type="entry name" value="Alkaline_phosphatase_core_sf"/>
</dbReference>
<dbReference type="EMBL" id="JACNMF010000004">
    <property type="protein sequence ID" value="MBC3759211.1"/>
    <property type="molecule type" value="Genomic_DNA"/>
</dbReference>
<keyword evidence="7" id="KW-1185">Reference proteome</keyword>
<dbReference type="InterPro" id="IPR050738">
    <property type="entry name" value="Sulfatase"/>
</dbReference>
<comment type="similarity">
    <text evidence="1">Belongs to the sulfatase family.</text>
</comment>
<evidence type="ECO:0000259" key="5">
    <source>
        <dbReference type="Pfam" id="PF00884"/>
    </source>
</evidence>
<dbReference type="InterPro" id="IPR024607">
    <property type="entry name" value="Sulfatase_CS"/>
</dbReference>
<dbReference type="Gene3D" id="3.40.720.10">
    <property type="entry name" value="Alkaline Phosphatase, subunit A"/>
    <property type="match status" value="1"/>
</dbReference>
<gene>
    <name evidence="6" type="ORF">H7U19_12390</name>
</gene>
<dbReference type="GO" id="GO:0046872">
    <property type="term" value="F:metal ion binding"/>
    <property type="evidence" value="ECO:0007669"/>
    <property type="project" value="UniProtKB-KW"/>
</dbReference>
<dbReference type="Gene3D" id="3.30.1120.10">
    <property type="match status" value="1"/>
</dbReference>
<dbReference type="SUPFAM" id="SSF53649">
    <property type="entry name" value="Alkaline phosphatase-like"/>
    <property type="match status" value="1"/>
</dbReference>
<keyword evidence="4" id="KW-0106">Calcium</keyword>
<evidence type="ECO:0000256" key="2">
    <source>
        <dbReference type="ARBA" id="ARBA00022723"/>
    </source>
</evidence>
<feature type="domain" description="Sulfatase N-terminal" evidence="5">
    <location>
        <begin position="14"/>
        <end position="339"/>
    </location>
</feature>
<comment type="caution">
    <text evidence="6">The sequence shown here is derived from an EMBL/GenBank/DDBJ whole genome shotgun (WGS) entry which is preliminary data.</text>
</comment>
<organism evidence="6 7">
    <name type="scientific">Hyunsoonleella aquatilis</name>
    <dbReference type="NCBI Taxonomy" id="2762758"/>
    <lineage>
        <taxon>Bacteria</taxon>
        <taxon>Pseudomonadati</taxon>
        <taxon>Bacteroidota</taxon>
        <taxon>Flavobacteriia</taxon>
        <taxon>Flavobacteriales</taxon>
        <taxon>Flavobacteriaceae</taxon>
    </lineage>
</organism>
<evidence type="ECO:0000256" key="1">
    <source>
        <dbReference type="ARBA" id="ARBA00008779"/>
    </source>
</evidence>
<evidence type="ECO:0000313" key="6">
    <source>
        <dbReference type="EMBL" id="MBC3759211.1"/>
    </source>
</evidence>
<accession>A0A923H8L7</accession>
<keyword evidence="3 6" id="KW-0378">Hydrolase</keyword>
<evidence type="ECO:0000313" key="7">
    <source>
        <dbReference type="Proteomes" id="UP000656244"/>
    </source>
</evidence>
<dbReference type="Pfam" id="PF00884">
    <property type="entry name" value="Sulfatase"/>
    <property type="match status" value="1"/>
</dbReference>
<dbReference type="Proteomes" id="UP000656244">
    <property type="component" value="Unassembled WGS sequence"/>
</dbReference>
<dbReference type="GO" id="GO:0004065">
    <property type="term" value="F:arylsulfatase activity"/>
    <property type="evidence" value="ECO:0007669"/>
    <property type="project" value="TreeGrafter"/>
</dbReference>
<dbReference type="PANTHER" id="PTHR42693:SF53">
    <property type="entry name" value="ENDO-4-O-SULFATASE"/>
    <property type="match status" value="1"/>
</dbReference>
<sequence>MGTTEKVSDIATRPNILLILCDDLGYADVGFSGSKDISTPNLDMLASNGTICTDAYMAHPFCGPSRASLLAGRYAHKFGSQFNLPTEGDESKGIDVDETFISRVLQKSGYYTGVIGKWHLGYQQQFHPNQRGFDDFYGFLGGGHNYFPEQFKEAYQRQKANGRAFVWEYLRPLEHNGKEVEENEYVTDGLSREAVRFISEASGKKDQPFFLYLSYNAPHTPLEAKEEDLKLFSHIEDKKRRTYAAMVYAVDRGVKRIVEKLKETHQFDNTLIVFSSDNGGKTKAGANNFPLKEGKGSAYEGGFRVPTFLHWPNVVPAGKKFTYPISSLDFYPTFAGLANAKIPEEKQLDGKDIWKPFLKNENPRPESPLFIMRHRKGYSDVAVRQDRWKALKVYQQKWRLFDIEADIEENNDLSTQHPEILANLVRMGSRWSKTHVEPQWFHIEKEGEQWRADGMPNFDKTFALN</sequence>